<evidence type="ECO:0000313" key="5">
    <source>
        <dbReference type="EMBL" id="CAF1545763.1"/>
    </source>
</evidence>
<evidence type="ECO:0000313" key="6">
    <source>
        <dbReference type="Proteomes" id="UP000663870"/>
    </source>
</evidence>
<dbReference type="InterPro" id="IPR050493">
    <property type="entry name" value="FAD-dep_Monooxygenase_BioMet"/>
</dbReference>
<organism evidence="5 6">
    <name type="scientific">Rotaria sordida</name>
    <dbReference type="NCBI Taxonomy" id="392033"/>
    <lineage>
        <taxon>Eukaryota</taxon>
        <taxon>Metazoa</taxon>
        <taxon>Spiralia</taxon>
        <taxon>Gnathifera</taxon>
        <taxon>Rotifera</taxon>
        <taxon>Eurotatoria</taxon>
        <taxon>Bdelloidea</taxon>
        <taxon>Philodinida</taxon>
        <taxon>Philodinidae</taxon>
        <taxon>Rotaria</taxon>
    </lineage>
</organism>
<feature type="domain" description="FAD-binding" evidence="3">
    <location>
        <begin position="6"/>
        <end position="363"/>
    </location>
</feature>
<sequence length="414" mass="47264">MIKARSVAIIGGGIGGLTVANALKRIGMSVALYERAPYFIPTAGAAFGLQPNGQASLAHIGFKDQIEKTLHPFMKWNIINDNCEIVATSDKLSELGKRYGYFMGGTIRSELVDILKEPLEKDGVLYYSHNVINIKQDNDGVTISFENEKQQKPIRVDMVIGADGIHSTVVKQIFTQTAPSIYSKENIFFGMIDNIDQHTSINPIITAKNTFVQYFGRGQAMTCRAGNEGQYMWAVTYPSVTPPSTSDDAEWTKMNNQRELDHYLSRFPQSHFIHQCVAATDKQRLLHFGLYYRQHRNDGWHRNRICLLGDACHATLPYVGQGANMAIEDAISLAMCLEKYNFQMEPAFQEYYKKRFNRTKRIVDMSRYMGLLYHSQNPIIHSIRQRMLPWFITSDMMTKRFEKELFENCPIPLK</sequence>
<name>A0A815WIH6_9BILA</name>
<dbReference type="InterPro" id="IPR002938">
    <property type="entry name" value="FAD-bd"/>
</dbReference>
<evidence type="ECO:0000256" key="1">
    <source>
        <dbReference type="ARBA" id="ARBA00023002"/>
    </source>
</evidence>
<dbReference type="SUPFAM" id="SSF51905">
    <property type="entry name" value="FAD/NAD(P)-binding domain"/>
    <property type="match status" value="1"/>
</dbReference>
<proteinExistence type="predicted"/>
<evidence type="ECO:0000256" key="2">
    <source>
        <dbReference type="ARBA" id="ARBA00023033"/>
    </source>
</evidence>
<dbReference type="EMBL" id="CAJNOH010002002">
    <property type="protein sequence ID" value="CAF1266078.1"/>
    <property type="molecule type" value="Genomic_DNA"/>
</dbReference>
<evidence type="ECO:0000259" key="3">
    <source>
        <dbReference type="Pfam" id="PF01494"/>
    </source>
</evidence>
<reference evidence="5" key="1">
    <citation type="submission" date="2021-02" db="EMBL/GenBank/DDBJ databases">
        <authorList>
            <person name="Nowell W R."/>
        </authorList>
    </citation>
    <scope>NUCLEOTIDE SEQUENCE</scope>
</reference>
<dbReference type="Proteomes" id="UP000663854">
    <property type="component" value="Unassembled WGS sequence"/>
</dbReference>
<dbReference type="Gene3D" id="3.50.50.60">
    <property type="entry name" value="FAD/NAD(P)-binding domain"/>
    <property type="match status" value="1"/>
</dbReference>
<dbReference type="GO" id="GO:0071949">
    <property type="term" value="F:FAD binding"/>
    <property type="evidence" value="ECO:0007669"/>
    <property type="project" value="InterPro"/>
</dbReference>
<accession>A0A815WIH6</accession>
<keyword evidence="2" id="KW-0503">Monooxygenase</keyword>
<dbReference type="PANTHER" id="PTHR13789:SF309">
    <property type="entry name" value="PUTATIVE (AFU_ORTHOLOGUE AFUA_6G14510)-RELATED"/>
    <property type="match status" value="1"/>
</dbReference>
<keyword evidence="6" id="KW-1185">Reference proteome</keyword>
<dbReference type="PANTHER" id="PTHR13789">
    <property type="entry name" value="MONOOXYGENASE"/>
    <property type="match status" value="1"/>
</dbReference>
<comment type="caution">
    <text evidence="5">The sequence shown here is derived from an EMBL/GenBank/DDBJ whole genome shotgun (WGS) entry which is preliminary data.</text>
</comment>
<dbReference type="Pfam" id="PF01494">
    <property type="entry name" value="FAD_binding_3"/>
    <property type="match status" value="1"/>
</dbReference>
<dbReference type="PRINTS" id="PR00420">
    <property type="entry name" value="RNGMNOXGNASE"/>
</dbReference>
<keyword evidence="1" id="KW-0560">Oxidoreductase</keyword>
<dbReference type="InterPro" id="IPR036188">
    <property type="entry name" value="FAD/NAD-bd_sf"/>
</dbReference>
<dbReference type="GO" id="GO:0004497">
    <property type="term" value="F:monooxygenase activity"/>
    <property type="evidence" value="ECO:0007669"/>
    <property type="project" value="UniProtKB-KW"/>
</dbReference>
<evidence type="ECO:0000313" key="4">
    <source>
        <dbReference type="EMBL" id="CAF1266078.1"/>
    </source>
</evidence>
<dbReference type="Proteomes" id="UP000663870">
    <property type="component" value="Unassembled WGS sequence"/>
</dbReference>
<dbReference type="AlphaFoldDB" id="A0A815WIH6"/>
<gene>
    <name evidence="5" type="ORF">JXQ802_LOCUS43268</name>
    <name evidence="4" type="ORF">PYM288_LOCUS28133</name>
</gene>
<protein>
    <recommendedName>
        <fullName evidence="3">FAD-binding domain-containing protein</fullName>
    </recommendedName>
</protein>
<dbReference type="EMBL" id="CAJNOL010003086">
    <property type="protein sequence ID" value="CAF1545763.1"/>
    <property type="molecule type" value="Genomic_DNA"/>
</dbReference>